<evidence type="ECO:0000313" key="2">
    <source>
        <dbReference type="EMBL" id="TBN18938.1"/>
    </source>
</evidence>
<dbReference type="GO" id="GO:0032787">
    <property type="term" value="P:monocarboxylic acid metabolic process"/>
    <property type="evidence" value="ECO:0007669"/>
    <property type="project" value="UniProtKB-ARBA"/>
</dbReference>
<evidence type="ECO:0000313" key="3">
    <source>
        <dbReference type="Proteomes" id="UP000292372"/>
    </source>
</evidence>
<dbReference type="PROSITE" id="PS00061">
    <property type="entry name" value="ADH_SHORT"/>
    <property type="match status" value="1"/>
</dbReference>
<dbReference type="Gene3D" id="3.40.50.720">
    <property type="entry name" value="NAD(P)-binding Rossmann-like Domain"/>
    <property type="match status" value="1"/>
</dbReference>
<dbReference type="InterPro" id="IPR002347">
    <property type="entry name" value="SDR_fam"/>
</dbReference>
<dbReference type="InterPro" id="IPR050259">
    <property type="entry name" value="SDR"/>
</dbReference>
<dbReference type="InterPro" id="IPR036291">
    <property type="entry name" value="NAD(P)-bd_dom_sf"/>
</dbReference>
<dbReference type="Pfam" id="PF13561">
    <property type="entry name" value="adh_short_C2"/>
    <property type="match status" value="1"/>
</dbReference>
<evidence type="ECO:0000256" key="1">
    <source>
        <dbReference type="ARBA" id="ARBA00006484"/>
    </source>
</evidence>
<accession>A0A4Q9FS48</accession>
<dbReference type="OrthoDB" id="9788235at2"/>
<reference evidence="2 3" key="1">
    <citation type="journal article" date="2015" name="Int. J. Syst. Evol. Microbiol.">
        <title>Hyunsoonleella pacifica sp. nov., isolated from seawater of South Pacific Gyre.</title>
        <authorList>
            <person name="Gao X."/>
            <person name="Zhang Z."/>
            <person name="Dai X."/>
            <person name="Zhang X.H."/>
        </authorList>
    </citation>
    <scope>NUCLEOTIDE SEQUENCE [LARGE SCALE GENOMIC DNA]</scope>
    <source>
        <strain evidence="2 3">SW033</strain>
    </source>
</reference>
<dbReference type="EC" id="1.1.1.47" evidence="2"/>
<dbReference type="PANTHER" id="PTHR42879:SF2">
    <property type="entry name" value="3-OXOACYL-[ACYL-CARRIER-PROTEIN] REDUCTASE FABG"/>
    <property type="match status" value="1"/>
</dbReference>
<dbReference type="InterPro" id="IPR020904">
    <property type="entry name" value="Sc_DH/Rdtase_CS"/>
</dbReference>
<dbReference type="SUPFAM" id="SSF51735">
    <property type="entry name" value="NAD(P)-binding Rossmann-fold domains"/>
    <property type="match status" value="1"/>
</dbReference>
<dbReference type="PRINTS" id="PR00080">
    <property type="entry name" value="SDRFAMILY"/>
</dbReference>
<dbReference type="RefSeq" id="WP_130935453.1">
    <property type="nucleotide sequence ID" value="NZ_BMEE01000001.1"/>
</dbReference>
<dbReference type="EMBL" id="SIRS01000001">
    <property type="protein sequence ID" value="TBN18938.1"/>
    <property type="molecule type" value="Genomic_DNA"/>
</dbReference>
<dbReference type="GO" id="GO:0047936">
    <property type="term" value="F:glucose 1-dehydrogenase [NAD(P)+] activity"/>
    <property type="evidence" value="ECO:0007669"/>
    <property type="project" value="UniProtKB-EC"/>
</dbReference>
<keyword evidence="3" id="KW-1185">Reference proteome</keyword>
<dbReference type="PRINTS" id="PR00081">
    <property type="entry name" value="GDHRDH"/>
</dbReference>
<dbReference type="PANTHER" id="PTHR42879">
    <property type="entry name" value="3-OXOACYL-(ACYL-CARRIER-PROTEIN) REDUCTASE"/>
    <property type="match status" value="1"/>
</dbReference>
<keyword evidence="2" id="KW-0560">Oxidoreductase</keyword>
<dbReference type="FunFam" id="3.40.50.720:FF:000084">
    <property type="entry name" value="Short-chain dehydrogenase reductase"/>
    <property type="match status" value="1"/>
</dbReference>
<proteinExistence type="inferred from homology"/>
<comment type="caution">
    <text evidence="2">The sequence shown here is derived from an EMBL/GenBank/DDBJ whole genome shotgun (WGS) entry which is preliminary data.</text>
</comment>
<dbReference type="Proteomes" id="UP000292372">
    <property type="component" value="Unassembled WGS sequence"/>
</dbReference>
<gene>
    <name evidence="2" type="ORF">EYD46_02405</name>
</gene>
<protein>
    <submittedName>
        <fullName evidence="2">Glucose 1-dehydrogenase</fullName>
        <ecNumber evidence="2">1.1.1.47</ecNumber>
    </submittedName>
</protein>
<dbReference type="NCBIfam" id="NF005559">
    <property type="entry name" value="PRK07231.1"/>
    <property type="match status" value="1"/>
</dbReference>
<comment type="similarity">
    <text evidence="1">Belongs to the short-chain dehydrogenases/reductases (SDR) family.</text>
</comment>
<organism evidence="2 3">
    <name type="scientific">Hyunsoonleella pacifica</name>
    <dbReference type="NCBI Taxonomy" id="1080224"/>
    <lineage>
        <taxon>Bacteria</taxon>
        <taxon>Pseudomonadati</taxon>
        <taxon>Bacteroidota</taxon>
        <taxon>Flavobacteriia</taxon>
        <taxon>Flavobacteriales</taxon>
        <taxon>Flavobacteriaceae</taxon>
    </lineage>
</organism>
<dbReference type="AlphaFoldDB" id="A0A4Q9FS48"/>
<sequence length="267" mass="29067">MTQINLKGKKALVTGGSQGIGAGICKALAACGADVFINYYSNKDKAQEVADEITSKYNVTVSIGKANVAKASEVKDMFSQMDAEIGTIDILVNNAGSESVQHVLDLEEDEWDRVMGINLKGPFLCAKEAGKRMENNGGGVIINISSIHDTVPRKGLIHYCSAKAGLKMFTKCLSLELAEDNIRVLSVAPGAIETNMNREEINKFGREKFHNWIPSGRIGNVTEVANTVAFLASDMADYINGADLYIDGAYMNHTIQYDPRPLRKMNK</sequence>
<name>A0A4Q9FS48_9FLAO</name>